<feature type="domain" description="Carbohydrate kinase PfkB" evidence="2">
    <location>
        <begin position="30"/>
        <end position="309"/>
    </location>
</feature>
<dbReference type="Proteomes" id="UP000613177">
    <property type="component" value="Unassembled WGS sequence"/>
</dbReference>
<dbReference type="GO" id="GO:0016798">
    <property type="term" value="F:hydrolase activity, acting on glycosyl bonds"/>
    <property type="evidence" value="ECO:0007669"/>
    <property type="project" value="TreeGrafter"/>
</dbReference>
<evidence type="ECO:0000313" key="4">
    <source>
        <dbReference type="Proteomes" id="UP000613177"/>
    </source>
</evidence>
<dbReference type="OrthoDB" id="198885at2759"/>
<accession>A0A8H7SSJ8</accession>
<dbReference type="CDD" id="cd01941">
    <property type="entry name" value="YeiC_kinase_like"/>
    <property type="match status" value="1"/>
</dbReference>
<name>A0A8H7SSJ8_9FUNG</name>
<proteinExistence type="predicted"/>
<dbReference type="GO" id="GO:0005737">
    <property type="term" value="C:cytoplasm"/>
    <property type="evidence" value="ECO:0007669"/>
    <property type="project" value="TreeGrafter"/>
</dbReference>
<dbReference type="InterPro" id="IPR011611">
    <property type="entry name" value="PfkB_dom"/>
</dbReference>
<keyword evidence="1" id="KW-0479">Metal-binding</keyword>
<dbReference type="AlphaFoldDB" id="A0A8H7SSJ8"/>
<dbReference type="Pfam" id="PF00294">
    <property type="entry name" value="PfkB"/>
    <property type="match status" value="1"/>
</dbReference>
<evidence type="ECO:0000259" key="2">
    <source>
        <dbReference type="Pfam" id="PF00294"/>
    </source>
</evidence>
<keyword evidence="4" id="KW-1185">Reference proteome</keyword>
<organism evidence="3 4">
    <name type="scientific">Thamnidium elegans</name>
    <dbReference type="NCBI Taxonomy" id="101142"/>
    <lineage>
        <taxon>Eukaryota</taxon>
        <taxon>Fungi</taxon>
        <taxon>Fungi incertae sedis</taxon>
        <taxon>Mucoromycota</taxon>
        <taxon>Mucoromycotina</taxon>
        <taxon>Mucoromycetes</taxon>
        <taxon>Mucorales</taxon>
        <taxon>Mucorineae</taxon>
        <taxon>Mucoraceae</taxon>
        <taxon>Thamnidium</taxon>
    </lineage>
</organism>
<reference evidence="3" key="1">
    <citation type="submission" date="2021-01" db="EMBL/GenBank/DDBJ databases">
        <title>Metabolic potential, ecology and presence of endohyphal bacteria is reflected in genomic diversity of Mucoromycotina.</title>
        <authorList>
            <person name="Muszewska A."/>
            <person name="Okrasinska A."/>
            <person name="Steczkiewicz K."/>
            <person name="Drgas O."/>
            <person name="Orlowska M."/>
            <person name="Perlinska-Lenart U."/>
            <person name="Aleksandrzak-Piekarczyk T."/>
            <person name="Szatraj K."/>
            <person name="Zielenkiewicz U."/>
            <person name="Pilsyk S."/>
            <person name="Malc E."/>
            <person name="Mieczkowski P."/>
            <person name="Kruszewska J.S."/>
            <person name="Biernat P."/>
            <person name="Pawlowska J."/>
        </authorList>
    </citation>
    <scope>NUCLEOTIDE SEQUENCE</scope>
    <source>
        <strain evidence="3">WA0000018081</strain>
    </source>
</reference>
<dbReference type="GO" id="GO:0004730">
    <property type="term" value="F:pseudouridylate synthase activity"/>
    <property type="evidence" value="ECO:0007669"/>
    <property type="project" value="TreeGrafter"/>
</dbReference>
<comment type="caution">
    <text evidence="3">The sequence shown here is derived from an EMBL/GenBank/DDBJ whole genome shotgun (WGS) entry which is preliminary data.</text>
</comment>
<dbReference type="EMBL" id="JAEPRE010000056">
    <property type="protein sequence ID" value="KAG2234326.1"/>
    <property type="molecule type" value="Genomic_DNA"/>
</dbReference>
<dbReference type="GO" id="GO:0046872">
    <property type="term" value="F:metal ion binding"/>
    <property type="evidence" value="ECO:0007669"/>
    <property type="project" value="UniProtKB-KW"/>
</dbReference>
<evidence type="ECO:0000313" key="3">
    <source>
        <dbReference type="EMBL" id="KAG2234326.1"/>
    </source>
</evidence>
<protein>
    <recommendedName>
        <fullName evidence="2">Carbohydrate kinase PfkB domain-containing protein</fullName>
    </recommendedName>
</protein>
<dbReference type="SUPFAM" id="SSF53613">
    <property type="entry name" value="Ribokinase-like"/>
    <property type="match status" value="1"/>
</dbReference>
<dbReference type="PANTHER" id="PTHR42909">
    <property type="entry name" value="ZGC:136858"/>
    <property type="match status" value="1"/>
</dbReference>
<evidence type="ECO:0000256" key="1">
    <source>
        <dbReference type="ARBA" id="ARBA00022723"/>
    </source>
</evidence>
<dbReference type="PANTHER" id="PTHR42909:SF1">
    <property type="entry name" value="CARBOHYDRATE KINASE PFKB DOMAIN-CONTAINING PROTEIN"/>
    <property type="match status" value="1"/>
</dbReference>
<sequence>MSNRPLLVIGGIALDITATIGKSLSSILHTSTPGKVKQSLGGVGRNVAESAWRTGGNQVKLVSVVGDDLAGEAVKQGMKTIGMNIDYIQTMNNRPTAVYNALHSHDGQLVAAVADMNIFDEMDTSKIINIIKSENPNFICFDGNITSDMMESIATTCQLLSIPAFFEPTSVPKSLKLFQQASTIQAQSIQYTSPNQFELEAMCDTIRSDPILSIKPKLTVNSIGLKNVPQLAHSVLPHAIYLSNYIPNIVTKLGDQGCLYVKTSAGNSVVKYFPAELIQPNEIKSVTGAGDCFVGTLIANLQKHKEQNELINAMINKSQLSSIRTLKSDYAVSPNIYHDLLV</sequence>
<dbReference type="InterPro" id="IPR029056">
    <property type="entry name" value="Ribokinase-like"/>
</dbReference>
<dbReference type="Gene3D" id="3.40.1190.20">
    <property type="match status" value="1"/>
</dbReference>
<gene>
    <name evidence="3" type="ORF">INT48_000776</name>
</gene>